<evidence type="ECO:0000313" key="2">
    <source>
        <dbReference type="Proteomes" id="UP000789702"/>
    </source>
</evidence>
<gene>
    <name evidence="1" type="ORF">DHETER_LOCUS5031</name>
</gene>
<keyword evidence="2" id="KW-1185">Reference proteome</keyword>
<name>A0ACA9LU56_9GLOM</name>
<organism evidence="1 2">
    <name type="scientific">Dentiscutata heterogama</name>
    <dbReference type="NCBI Taxonomy" id="1316150"/>
    <lineage>
        <taxon>Eukaryota</taxon>
        <taxon>Fungi</taxon>
        <taxon>Fungi incertae sedis</taxon>
        <taxon>Mucoromycota</taxon>
        <taxon>Glomeromycotina</taxon>
        <taxon>Glomeromycetes</taxon>
        <taxon>Diversisporales</taxon>
        <taxon>Gigasporaceae</taxon>
        <taxon>Dentiscutata</taxon>
    </lineage>
</organism>
<dbReference type="Proteomes" id="UP000789702">
    <property type="component" value="Unassembled WGS sequence"/>
</dbReference>
<reference evidence="1" key="1">
    <citation type="submission" date="2021-06" db="EMBL/GenBank/DDBJ databases">
        <authorList>
            <person name="Kallberg Y."/>
            <person name="Tangrot J."/>
            <person name="Rosling A."/>
        </authorList>
    </citation>
    <scope>NUCLEOTIDE SEQUENCE</scope>
    <source>
        <strain evidence="1">IL203A</strain>
    </source>
</reference>
<dbReference type="EMBL" id="CAJVPU010005355">
    <property type="protein sequence ID" value="CAG8546465.1"/>
    <property type="molecule type" value="Genomic_DNA"/>
</dbReference>
<comment type="caution">
    <text evidence="1">The sequence shown here is derived from an EMBL/GenBank/DDBJ whole genome shotgun (WGS) entry which is preliminary data.</text>
</comment>
<sequence length="212" mass="24534">MIQEDSQVKTQKESYIPIQESQVLIQDKSQILIQDESQVLIQKKPQISIDTKAKKRMSRLTEEEIQLKLARPFRPPLQTLQDQTQNIIMAKDGTTNIFEFHNSGNILAVAENQIVAPSHVLAEKGIRYVQENVDTFYAGNAKFLYYMFKYEYLNKIQQHLEQQILKQPLSQQYDSQQISILAPIGVNLVKSVNITREYEATVKWIGHLINDD</sequence>
<feature type="non-terminal residue" evidence="1">
    <location>
        <position position="212"/>
    </location>
</feature>
<protein>
    <submittedName>
        <fullName evidence="1">13729_t:CDS:1</fullName>
    </submittedName>
</protein>
<proteinExistence type="predicted"/>
<evidence type="ECO:0000313" key="1">
    <source>
        <dbReference type="EMBL" id="CAG8546465.1"/>
    </source>
</evidence>
<accession>A0ACA9LU56</accession>